<dbReference type="SUPFAM" id="SSF117281">
    <property type="entry name" value="Kelch motif"/>
    <property type="match status" value="1"/>
</dbReference>
<dbReference type="RefSeq" id="WP_114298631.1">
    <property type="nucleotide sequence ID" value="NZ_QPJT01000018.1"/>
</dbReference>
<evidence type="ECO:0008006" key="3">
    <source>
        <dbReference type="Google" id="ProtNLM"/>
    </source>
</evidence>
<protein>
    <recommendedName>
        <fullName evidence="3">DUF5050 domain-containing protein</fullName>
    </recommendedName>
</protein>
<reference evidence="1 2" key="1">
    <citation type="submission" date="2018-07" db="EMBL/GenBank/DDBJ databases">
        <title>Genomic Encyclopedia of Type Strains, Phase IV (KMG-IV): sequencing the most valuable type-strain genomes for metagenomic binning, comparative biology and taxonomic classification.</title>
        <authorList>
            <person name="Goeker M."/>
        </authorList>
    </citation>
    <scope>NUCLEOTIDE SEQUENCE [LARGE SCALE GENOMIC DNA]</scope>
    <source>
        <strain evidence="1 2">DSM 27016</strain>
    </source>
</reference>
<comment type="caution">
    <text evidence="1">The sequence shown here is derived from an EMBL/GenBank/DDBJ whole genome shotgun (WGS) entry which is preliminary data.</text>
</comment>
<gene>
    <name evidence="1" type="ORF">DFR58_11831</name>
</gene>
<dbReference type="InterPro" id="IPR015915">
    <property type="entry name" value="Kelch-typ_b-propeller"/>
</dbReference>
<sequence>MKEVTKVLFVISISIILLCACSSNERSLGNGISKKVTKGDIVYYKVPLSKNSYDDIVALSADNIIFFSYETNTIRNYYKYNILNDSLADLGKLDAELSNYNSTVIGDNLFFSIVKSIEGQALSKLYRVGLKKNTLKEIRSDKLYQAFVYAEAMSDSIYFLKGDVKGDIGITYIEEFDTLDNTFKRLAEQQYRRSSESGNGIRHISCYGGKIYAVVSEHNGGTRNYKICEYGKDGKINKAVDINSVKDIIGQEQIDDFRIMGNYFFIKNFSNRAAICEINGDKVNRIIDSEYKLDIATDSTNKDQDYYLFYQRESNNKPILLDVKNNSIIYLDLGLDNTYNKLRFILSDDKYNILVSYMSKDGKEEEKYYLNLLDFINGADKEEIDKEKVLHME</sequence>
<proteinExistence type="predicted"/>
<evidence type="ECO:0000313" key="2">
    <source>
        <dbReference type="Proteomes" id="UP000253034"/>
    </source>
</evidence>
<name>A0A369AVW1_9FIRM</name>
<accession>A0A369AVW1</accession>
<organism evidence="1 2">
    <name type="scientific">Anaerobacterium chartisolvens</name>
    <dbReference type="NCBI Taxonomy" id="1297424"/>
    <lineage>
        <taxon>Bacteria</taxon>
        <taxon>Bacillati</taxon>
        <taxon>Bacillota</taxon>
        <taxon>Clostridia</taxon>
        <taxon>Eubacteriales</taxon>
        <taxon>Oscillospiraceae</taxon>
        <taxon>Anaerobacterium</taxon>
    </lineage>
</organism>
<keyword evidence="2" id="KW-1185">Reference proteome</keyword>
<dbReference type="Proteomes" id="UP000253034">
    <property type="component" value="Unassembled WGS sequence"/>
</dbReference>
<dbReference type="AlphaFoldDB" id="A0A369AVW1"/>
<dbReference type="PROSITE" id="PS51257">
    <property type="entry name" value="PROKAR_LIPOPROTEIN"/>
    <property type="match status" value="1"/>
</dbReference>
<dbReference type="EMBL" id="QPJT01000018">
    <property type="protein sequence ID" value="RCX13213.1"/>
    <property type="molecule type" value="Genomic_DNA"/>
</dbReference>
<evidence type="ECO:0000313" key="1">
    <source>
        <dbReference type="EMBL" id="RCX13213.1"/>
    </source>
</evidence>